<feature type="compositionally biased region" description="Basic and acidic residues" evidence="1">
    <location>
        <begin position="11"/>
        <end position="21"/>
    </location>
</feature>
<sequence length="56" mass="6601">MLKKQHIKTGSNEHSKNSFSEKEKEFLDLICDFLVDDIFKKLENAKKEGDRLCEDQ</sequence>
<evidence type="ECO:0000313" key="3">
    <source>
        <dbReference type="Proteomes" id="UP000199036"/>
    </source>
</evidence>
<reference evidence="3" key="1">
    <citation type="submission" date="2016-10" db="EMBL/GenBank/DDBJ databases">
        <authorList>
            <person name="Varghese N."/>
            <person name="Submissions S."/>
        </authorList>
    </citation>
    <scope>NUCLEOTIDE SEQUENCE [LARGE SCALE GENOMIC DNA]</scope>
    <source>
        <strain evidence="3">DS-12</strain>
    </source>
</reference>
<accession>A0A1I5FVG4</accession>
<name>A0A1I5FVG4_9FLAO</name>
<organism evidence="2 3">
    <name type="scientific">Paenimyroides ummariense</name>
    <dbReference type="NCBI Taxonomy" id="913024"/>
    <lineage>
        <taxon>Bacteria</taxon>
        <taxon>Pseudomonadati</taxon>
        <taxon>Bacteroidota</taxon>
        <taxon>Flavobacteriia</taxon>
        <taxon>Flavobacteriales</taxon>
        <taxon>Flavobacteriaceae</taxon>
        <taxon>Paenimyroides</taxon>
    </lineage>
</organism>
<dbReference type="Proteomes" id="UP000199036">
    <property type="component" value="Unassembled WGS sequence"/>
</dbReference>
<feature type="region of interest" description="Disordered" evidence="1">
    <location>
        <begin position="1"/>
        <end position="21"/>
    </location>
</feature>
<evidence type="ECO:0000256" key="1">
    <source>
        <dbReference type="SAM" id="MobiDB-lite"/>
    </source>
</evidence>
<dbReference type="EMBL" id="FOVI01000032">
    <property type="protein sequence ID" value="SFO27740.1"/>
    <property type="molecule type" value="Genomic_DNA"/>
</dbReference>
<evidence type="ECO:0000313" key="2">
    <source>
        <dbReference type="EMBL" id="SFO27740.1"/>
    </source>
</evidence>
<dbReference type="AlphaFoldDB" id="A0A1I5FVG4"/>
<keyword evidence="3" id="KW-1185">Reference proteome</keyword>
<protein>
    <submittedName>
        <fullName evidence="2">Uncharacterized protein</fullName>
    </submittedName>
</protein>
<proteinExistence type="predicted"/>
<gene>
    <name evidence="2" type="ORF">SAMN05421741_13219</name>
</gene>
<dbReference type="RefSeq" id="WP_177205806.1">
    <property type="nucleotide sequence ID" value="NZ_FOVI01000032.1"/>
</dbReference>